<evidence type="ECO:0000313" key="3">
    <source>
        <dbReference type="EMBL" id="JAP73362.1"/>
    </source>
</evidence>
<feature type="non-terminal residue" evidence="3">
    <location>
        <position position="565"/>
    </location>
</feature>
<dbReference type="EMBL" id="GEFM01002434">
    <property type="protein sequence ID" value="JAP73362.1"/>
    <property type="molecule type" value="mRNA"/>
</dbReference>
<dbReference type="SUPFAM" id="SSF56672">
    <property type="entry name" value="DNA/RNA polymerases"/>
    <property type="match status" value="1"/>
</dbReference>
<sequence>IPLPPGYQEPETRPSDACAPMQLDSDFTRGELEYALRKCTKRSAPGPDGVTYQALRNLDKSHHPALLEALNKVWRTAELPAVWKVSHVIPIPKPGKPHALLSSYRPISLTSCVGKLLEKMIQNRLQWWLETSEAFPEEITGFRPRRCTMDGILDLTTCVEHESNNGNITVALFLDIRRAFDTVSHAHVLEGLVQLGVRGRMLRWIKEFLYCRNIIVKTNDGDSMIHEIHHGVPQGSVLSPTLFNAVMAQLPQQLESPLKISIYADDICIWISGSSQDIIKNKLQTGLDTTFRFLKERGMELSAAKSAFLPFTRKKLPRLRLDLNGASIQRVKSYRFLGVILDQSLTWSKHLGTLESRINCVINVFRCIAGARWGASIDAMLSFHTALIRQAIAYSIPVLNGLSRTSESRLTYMLARSLRVCLGLPRSTSSALVLVTAREPTIHILRTQEICRNFFRLSTRPLFNDIFTRKGTNFLSTLNSLPLWIPEQPNWIQEICEPPWTLPLLDINMDIPGMQTKTSVNTHIARTLTLSHLEEKYKDDIHVYTDGSTTEDGSTSAFVVPDFNH</sequence>
<dbReference type="PANTHER" id="PTHR19446">
    <property type="entry name" value="REVERSE TRANSCRIPTASES"/>
    <property type="match status" value="1"/>
</dbReference>
<dbReference type="PROSITE" id="PS50878">
    <property type="entry name" value="RT_POL"/>
    <property type="match status" value="1"/>
</dbReference>
<protein>
    <submittedName>
        <fullName evidence="3">Putative tick transposon</fullName>
    </submittedName>
</protein>
<dbReference type="InterPro" id="IPR043128">
    <property type="entry name" value="Rev_trsase/Diguanyl_cyclase"/>
</dbReference>
<organism evidence="3">
    <name type="scientific">Ixodes ricinus</name>
    <name type="common">Common tick</name>
    <name type="synonym">Acarus ricinus</name>
    <dbReference type="NCBI Taxonomy" id="34613"/>
    <lineage>
        <taxon>Eukaryota</taxon>
        <taxon>Metazoa</taxon>
        <taxon>Ecdysozoa</taxon>
        <taxon>Arthropoda</taxon>
        <taxon>Chelicerata</taxon>
        <taxon>Arachnida</taxon>
        <taxon>Acari</taxon>
        <taxon>Parasitiformes</taxon>
        <taxon>Ixodida</taxon>
        <taxon>Ixodoidea</taxon>
        <taxon>Ixodidae</taxon>
        <taxon>Ixodinae</taxon>
        <taxon>Ixodes</taxon>
    </lineage>
</organism>
<name>A0A131Y4E4_IXORI</name>
<dbReference type="CDD" id="cd01650">
    <property type="entry name" value="RT_nLTR_like"/>
    <property type="match status" value="1"/>
</dbReference>
<dbReference type="GO" id="GO:0071897">
    <property type="term" value="P:DNA biosynthetic process"/>
    <property type="evidence" value="ECO:0007669"/>
    <property type="project" value="UniProtKB-ARBA"/>
</dbReference>
<reference evidence="3" key="1">
    <citation type="submission" date="2016-02" db="EMBL/GenBank/DDBJ databases">
        <title>RNAseq analyses of the midgut from blood- or serum-fed Ixodes ricinus ticks.</title>
        <authorList>
            <person name="Perner J."/>
            <person name="Provaznik J."/>
            <person name="Schrenkova J."/>
            <person name="Urbanova V."/>
            <person name="Ribeiro J.M."/>
            <person name="Kopacek P."/>
        </authorList>
    </citation>
    <scope>NUCLEOTIDE SEQUENCE</scope>
    <source>
        <tissue evidence="3">Gut</tissue>
    </source>
</reference>
<accession>A0A131Y4E4</accession>
<dbReference type="InterPro" id="IPR043502">
    <property type="entry name" value="DNA/RNA_pol_sf"/>
</dbReference>
<dbReference type="InterPro" id="IPR000477">
    <property type="entry name" value="RT_dom"/>
</dbReference>
<feature type="region of interest" description="Disordered" evidence="1">
    <location>
        <begin position="1"/>
        <end position="22"/>
    </location>
</feature>
<dbReference type="AlphaFoldDB" id="A0A131Y4E4"/>
<evidence type="ECO:0000259" key="2">
    <source>
        <dbReference type="PROSITE" id="PS50878"/>
    </source>
</evidence>
<feature type="domain" description="Reverse transcriptase" evidence="2">
    <location>
        <begin position="72"/>
        <end position="341"/>
    </location>
</feature>
<proteinExistence type="evidence at transcript level"/>
<feature type="non-terminal residue" evidence="3">
    <location>
        <position position="1"/>
    </location>
</feature>
<dbReference type="Pfam" id="PF00078">
    <property type="entry name" value="RVT_1"/>
    <property type="match status" value="1"/>
</dbReference>
<dbReference type="Gene3D" id="3.30.70.270">
    <property type="match status" value="1"/>
</dbReference>
<evidence type="ECO:0000256" key="1">
    <source>
        <dbReference type="SAM" id="MobiDB-lite"/>
    </source>
</evidence>